<sequence>MACWAPPLVRGDLSGAGASGFGFLALISIHDYGGPVLSEQARLLFQIEILSTEGKSSKGSCV</sequence>
<comment type="caution">
    <text evidence="1">The sequence shown here is derived from an EMBL/GenBank/DDBJ whole genome shotgun (WGS) entry which is preliminary data.</text>
</comment>
<accession>A0A8S0YAS5</accession>
<evidence type="ECO:0000313" key="2">
    <source>
        <dbReference type="Proteomes" id="UP000494216"/>
    </source>
</evidence>
<dbReference type="Proteomes" id="UP000494216">
    <property type="component" value="Unassembled WGS sequence"/>
</dbReference>
<protein>
    <submittedName>
        <fullName evidence="1">Uncharacterized protein</fullName>
    </submittedName>
</protein>
<proteinExistence type="predicted"/>
<reference evidence="1 2" key="1">
    <citation type="submission" date="2020-02" db="EMBL/GenBank/DDBJ databases">
        <authorList>
            <person name="Hogendoorn C."/>
        </authorList>
    </citation>
    <scope>NUCLEOTIDE SEQUENCE [LARGE SCALE GENOMIC DNA]</scope>
    <source>
        <strain evidence="1">METHB21</strain>
    </source>
</reference>
<dbReference type="EMBL" id="CADCXN010000102">
    <property type="protein sequence ID" value="CAA9892487.1"/>
    <property type="molecule type" value="Genomic_DNA"/>
</dbReference>
<dbReference type="AlphaFoldDB" id="A0A8S0YAS5"/>
<gene>
    <name evidence="1" type="ORF">METHB2_70094</name>
</gene>
<organism evidence="1 2">
    <name type="scientific">Candidatus Methylobacter favarea</name>
    <dbReference type="NCBI Taxonomy" id="2707345"/>
    <lineage>
        <taxon>Bacteria</taxon>
        <taxon>Pseudomonadati</taxon>
        <taxon>Pseudomonadota</taxon>
        <taxon>Gammaproteobacteria</taxon>
        <taxon>Methylococcales</taxon>
        <taxon>Methylococcaceae</taxon>
        <taxon>Methylobacter</taxon>
    </lineage>
</organism>
<keyword evidence="2" id="KW-1185">Reference proteome</keyword>
<evidence type="ECO:0000313" key="1">
    <source>
        <dbReference type="EMBL" id="CAA9892487.1"/>
    </source>
</evidence>
<name>A0A8S0YAS5_9GAMM</name>